<keyword evidence="6 10" id="KW-0378">Hydrolase</keyword>
<dbReference type="GO" id="GO:0005525">
    <property type="term" value="F:GTP binding"/>
    <property type="evidence" value="ECO:0007669"/>
    <property type="project" value="UniProtKB-UniRule"/>
</dbReference>
<keyword evidence="1 10" id="KW-0963">Cytoplasm</keyword>
<dbReference type="AlphaFoldDB" id="A0A1Z4VSZ8"/>
<dbReference type="InterPro" id="IPR030378">
    <property type="entry name" value="G_CP_dom"/>
</dbReference>
<sequence length="319" mass="35085">MPRRNPLKPRSAISAQTDIHTGQVIRHHGRNALVEAENGERLECTARKRVHDLACGDRVEWSSAGDDQGVIERVLPRTSALSRPDHRGRPRSLAANIDQLLIVIAPAPEPTAALIDRYLIAAELMPARPALVLNKTDRLTADTRTHIDALLAEFAALDIPVVRVNTREPGALQPLIELLATHTSILVGQSGVGKSSLVNTLLPEHEIRVGELSEASGQGRHTTSDTTLYHLPGGGKLIDSPGVRDFHLWHIDKAQLERGFREFHDPAGHCRFHNCRHLNEPGCAVQAAVDAGEISARRLESYRKLYAQLEAAEERLGDY</sequence>
<dbReference type="RefSeq" id="WP_096366822.1">
    <property type="nucleotide sequence ID" value="NZ_AP018052.1"/>
</dbReference>
<keyword evidence="5 10" id="KW-0547">Nucleotide-binding</keyword>
<dbReference type="EMBL" id="AP018052">
    <property type="protein sequence ID" value="BAZ94761.1"/>
    <property type="molecule type" value="Genomic_DNA"/>
</dbReference>
<comment type="function">
    <text evidence="10">One of several proteins that assist in the late maturation steps of the functional core of the 30S ribosomal subunit. Helps release RbfA from mature subunits. May play a role in the assembly of ribosomal proteins into the subunit. Circularly permuted GTPase that catalyzes slow GTP hydrolysis, GTPase activity is stimulated by the 30S ribosomal subunit.</text>
</comment>
<comment type="subunit">
    <text evidence="10">Monomer. Associates with 30S ribosomal subunit, binds 16S rRNA.</text>
</comment>
<dbReference type="NCBIfam" id="TIGR00157">
    <property type="entry name" value="ribosome small subunit-dependent GTPase A"/>
    <property type="match status" value="1"/>
</dbReference>
<dbReference type="Pfam" id="PF03193">
    <property type="entry name" value="RsgA_GTPase"/>
    <property type="match status" value="1"/>
</dbReference>
<evidence type="ECO:0000313" key="13">
    <source>
        <dbReference type="EMBL" id="BAZ94761.1"/>
    </source>
</evidence>
<dbReference type="SUPFAM" id="SSF50249">
    <property type="entry name" value="Nucleic acid-binding proteins"/>
    <property type="match status" value="1"/>
</dbReference>
<keyword evidence="9 10" id="KW-0342">GTP-binding</keyword>
<dbReference type="Proteomes" id="UP000218765">
    <property type="component" value="Chromosome"/>
</dbReference>
<evidence type="ECO:0000256" key="9">
    <source>
        <dbReference type="ARBA" id="ARBA00023134"/>
    </source>
</evidence>
<evidence type="ECO:0000256" key="6">
    <source>
        <dbReference type="ARBA" id="ARBA00022801"/>
    </source>
</evidence>
<dbReference type="KEGG" id="ttc:FOKN1_2387"/>
<dbReference type="GO" id="GO:0003924">
    <property type="term" value="F:GTPase activity"/>
    <property type="evidence" value="ECO:0007669"/>
    <property type="project" value="UniProtKB-UniRule"/>
</dbReference>
<evidence type="ECO:0000256" key="7">
    <source>
        <dbReference type="ARBA" id="ARBA00022833"/>
    </source>
</evidence>
<dbReference type="EC" id="3.6.1.-" evidence="10"/>
<feature type="binding site" evidence="10">
    <location>
        <position position="283"/>
    </location>
    <ligand>
        <name>Zn(2+)</name>
        <dbReference type="ChEBI" id="CHEBI:29105"/>
    </ligand>
</feature>
<dbReference type="GO" id="GO:0019843">
    <property type="term" value="F:rRNA binding"/>
    <property type="evidence" value="ECO:0007669"/>
    <property type="project" value="UniProtKB-KW"/>
</dbReference>
<dbReference type="PROSITE" id="PS50936">
    <property type="entry name" value="ENGC_GTPASE"/>
    <property type="match status" value="1"/>
</dbReference>
<evidence type="ECO:0000256" key="5">
    <source>
        <dbReference type="ARBA" id="ARBA00022741"/>
    </source>
</evidence>
<dbReference type="InterPro" id="IPR012340">
    <property type="entry name" value="NA-bd_OB-fold"/>
</dbReference>
<keyword evidence="2 10" id="KW-0690">Ribosome biogenesis</keyword>
<dbReference type="SUPFAM" id="SSF52540">
    <property type="entry name" value="P-loop containing nucleoside triphosphate hydrolases"/>
    <property type="match status" value="1"/>
</dbReference>
<evidence type="ECO:0000256" key="2">
    <source>
        <dbReference type="ARBA" id="ARBA00022517"/>
    </source>
</evidence>
<keyword evidence="4 10" id="KW-0699">rRNA-binding</keyword>
<accession>A0A1Z4VSZ8</accession>
<dbReference type="GO" id="GO:0042274">
    <property type="term" value="P:ribosomal small subunit biogenesis"/>
    <property type="evidence" value="ECO:0007669"/>
    <property type="project" value="UniProtKB-UniRule"/>
</dbReference>
<dbReference type="PROSITE" id="PS51721">
    <property type="entry name" value="G_CP"/>
    <property type="match status" value="1"/>
</dbReference>
<dbReference type="InterPro" id="IPR010914">
    <property type="entry name" value="RsgA_GTPase_dom"/>
</dbReference>
<keyword evidence="8 10" id="KW-0694">RNA-binding</keyword>
<feature type="binding site" evidence="10">
    <location>
        <position position="270"/>
    </location>
    <ligand>
        <name>Zn(2+)</name>
        <dbReference type="ChEBI" id="CHEBI:29105"/>
    </ligand>
</feature>
<evidence type="ECO:0000256" key="10">
    <source>
        <dbReference type="HAMAP-Rule" id="MF_01820"/>
    </source>
</evidence>
<feature type="domain" description="EngC GTPase" evidence="11">
    <location>
        <begin position="95"/>
        <end position="244"/>
    </location>
</feature>
<reference evidence="13 14" key="1">
    <citation type="submission" date="2017-05" db="EMBL/GenBank/DDBJ databases">
        <title>Thiocyanate degradation by Thiohalobacter thiocyanaticus FOKN1.</title>
        <authorList>
            <person name="Oshiki M."/>
            <person name="Fukushima T."/>
            <person name="Kawano S."/>
            <person name="Nakagawa J."/>
        </authorList>
    </citation>
    <scope>NUCLEOTIDE SEQUENCE [LARGE SCALE GENOMIC DNA]</scope>
    <source>
        <strain evidence="13 14">FOKN1</strain>
    </source>
</reference>
<organism evidence="13 14">
    <name type="scientific">Thiohalobacter thiocyanaticus</name>
    <dbReference type="NCBI Taxonomy" id="585455"/>
    <lineage>
        <taxon>Bacteria</taxon>
        <taxon>Pseudomonadati</taxon>
        <taxon>Pseudomonadota</taxon>
        <taxon>Gammaproteobacteria</taxon>
        <taxon>Thiohalobacterales</taxon>
        <taxon>Thiohalobacteraceae</taxon>
        <taxon>Thiohalobacter</taxon>
    </lineage>
</organism>
<gene>
    <name evidence="10" type="primary">rsgA</name>
    <name evidence="13" type="ORF">FOKN1_2387</name>
</gene>
<keyword evidence="3 10" id="KW-0479">Metal-binding</keyword>
<dbReference type="GO" id="GO:0046872">
    <property type="term" value="F:metal ion binding"/>
    <property type="evidence" value="ECO:0007669"/>
    <property type="project" value="UniProtKB-KW"/>
</dbReference>
<keyword evidence="14" id="KW-1185">Reference proteome</keyword>
<dbReference type="HAMAP" id="MF_01820">
    <property type="entry name" value="GTPase_RsgA"/>
    <property type="match status" value="1"/>
</dbReference>
<dbReference type="OrthoDB" id="9809485at2"/>
<feature type="binding site" evidence="10">
    <location>
        <position position="275"/>
    </location>
    <ligand>
        <name>Zn(2+)</name>
        <dbReference type="ChEBI" id="CHEBI:29105"/>
    </ligand>
</feature>
<dbReference type="Gene3D" id="2.40.50.140">
    <property type="entry name" value="Nucleic acid-binding proteins"/>
    <property type="match status" value="1"/>
</dbReference>
<proteinExistence type="inferred from homology"/>
<feature type="domain" description="CP-type G" evidence="12">
    <location>
        <begin position="78"/>
        <end position="246"/>
    </location>
</feature>
<dbReference type="InterPro" id="IPR004881">
    <property type="entry name" value="Ribosome_biogen_GTPase_RsgA"/>
</dbReference>
<evidence type="ECO:0000259" key="11">
    <source>
        <dbReference type="PROSITE" id="PS50936"/>
    </source>
</evidence>
<dbReference type="PANTHER" id="PTHR32120">
    <property type="entry name" value="SMALL RIBOSOMAL SUBUNIT BIOGENESIS GTPASE RSGA"/>
    <property type="match status" value="1"/>
</dbReference>
<feature type="binding site" evidence="10">
    <location>
        <begin position="188"/>
        <end position="196"/>
    </location>
    <ligand>
        <name>GTP</name>
        <dbReference type="ChEBI" id="CHEBI:37565"/>
    </ligand>
</feature>
<evidence type="ECO:0000313" key="14">
    <source>
        <dbReference type="Proteomes" id="UP000218765"/>
    </source>
</evidence>
<evidence type="ECO:0000256" key="8">
    <source>
        <dbReference type="ARBA" id="ARBA00022884"/>
    </source>
</evidence>
<keyword evidence="7 10" id="KW-0862">Zinc</keyword>
<dbReference type="GO" id="GO:0005737">
    <property type="term" value="C:cytoplasm"/>
    <property type="evidence" value="ECO:0007669"/>
    <property type="project" value="UniProtKB-SubCell"/>
</dbReference>
<dbReference type="PANTHER" id="PTHR32120:SF11">
    <property type="entry name" value="SMALL RIBOSOMAL SUBUNIT BIOGENESIS GTPASE RSGA 1, MITOCHONDRIAL-RELATED"/>
    <property type="match status" value="1"/>
</dbReference>
<feature type="binding site" evidence="10">
    <location>
        <begin position="134"/>
        <end position="137"/>
    </location>
    <ligand>
        <name>GTP</name>
        <dbReference type="ChEBI" id="CHEBI:37565"/>
    </ligand>
</feature>
<dbReference type="InterPro" id="IPR027417">
    <property type="entry name" value="P-loop_NTPase"/>
</dbReference>
<dbReference type="InterPro" id="IPR031944">
    <property type="entry name" value="RsgA_N"/>
</dbReference>
<evidence type="ECO:0000259" key="12">
    <source>
        <dbReference type="PROSITE" id="PS51721"/>
    </source>
</evidence>
<protein>
    <recommendedName>
        <fullName evidence="10">Small ribosomal subunit biogenesis GTPase RsgA</fullName>
        <ecNumber evidence="10">3.6.1.-</ecNumber>
    </recommendedName>
</protein>
<comment type="similarity">
    <text evidence="10">Belongs to the TRAFAC class YlqF/YawG GTPase family. RsgA subfamily.</text>
</comment>
<comment type="subcellular location">
    <subcellularLocation>
        <location evidence="10">Cytoplasm</location>
    </subcellularLocation>
</comment>
<evidence type="ECO:0000256" key="1">
    <source>
        <dbReference type="ARBA" id="ARBA00022490"/>
    </source>
</evidence>
<dbReference type="CDD" id="cd04466">
    <property type="entry name" value="S1_YloQ_GTPase"/>
    <property type="match status" value="1"/>
</dbReference>
<dbReference type="CDD" id="cd01854">
    <property type="entry name" value="YjeQ_EngC"/>
    <property type="match status" value="1"/>
</dbReference>
<comment type="cofactor">
    <cofactor evidence="10">
        <name>Zn(2+)</name>
        <dbReference type="ChEBI" id="CHEBI:29105"/>
    </cofactor>
    <text evidence="10">Binds 1 zinc ion per subunit.</text>
</comment>
<dbReference type="Gene3D" id="1.10.40.50">
    <property type="entry name" value="Probable gtpase engc, domain 3"/>
    <property type="match status" value="1"/>
</dbReference>
<evidence type="ECO:0000256" key="3">
    <source>
        <dbReference type="ARBA" id="ARBA00022723"/>
    </source>
</evidence>
<dbReference type="Gene3D" id="3.40.50.300">
    <property type="entry name" value="P-loop containing nucleotide triphosphate hydrolases"/>
    <property type="match status" value="1"/>
</dbReference>
<evidence type="ECO:0000256" key="4">
    <source>
        <dbReference type="ARBA" id="ARBA00022730"/>
    </source>
</evidence>
<name>A0A1Z4VSZ8_9GAMM</name>
<feature type="binding site" evidence="10">
    <location>
        <position position="277"/>
    </location>
    <ligand>
        <name>Zn(2+)</name>
        <dbReference type="ChEBI" id="CHEBI:29105"/>
    </ligand>
</feature>